<evidence type="ECO:0000256" key="1">
    <source>
        <dbReference type="ARBA" id="ARBA00001974"/>
    </source>
</evidence>
<dbReference type="PANTHER" id="PTHR42887">
    <property type="entry name" value="OS12G0638800 PROTEIN"/>
    <property type="match status" value="1"/>
</dbReference>
<name>A0A9D1ETS0_9FIRM</name>
<evidence type="ECO:0000256" key="3">
    <source>
        <dbReference type="ARBA" id="ARBA00022827"/>
    </source>
</evidence>
<dbReference type="SUPFAM" id="SSF160996">
    <property type="entry name" value="HI0933 insert domain-like"/>
    <property type="match status" value="1"/>
</dbReference>
<dbReference type="Pfam" id="PF03486">
    <property type="entry name" value="HI0933_like"/>
    <property type="match status" value="1"/>
</dbReference>
<dbReference type="Pfam" id="PF22780">
    <property type="entry name" value="HI0933_like_1st"/>
    <property type="match status" value="1"/>
</dbReference>
<keyword evidence="2" id="KW-0285">Flavoprotein</keyword>
<dbReference type="AlphaFoldDB" id="A0A9D1ETS0"/>
<evidence type="ECO:0000313" key="6">
    <source>
        <dbReference type="EMBL" id="HIS31830.1"/>
    </source>
</evidence>
<proteinExistence type="predicted"/>
<protein>
    <submittedName>
        <fullName evidence="6">Aminoacetone oxidase family FAD-binding enzyme</fullName>
    </submittedName>
</protein>
<dbReference type="Gene3D" id="3.50.50.60">
    <property type="entry name" value="FAD/NAD(P)-binding domain"/>
    <property type="match status" value="1"/>
</dbReference>
<dbReference type="InterPro" id="IPR057661">
    <property type="entry name" value="RsdA/BaiN/AoA(So)_Rossmann"/>
</dbReference>
<dbReference type="PANTHER" id="PTHR42887:SF2">
    <property type="entry name" value="OS12G0638800 PROTEIN"/>
    <property type="match status" value="1"/>
</dbReference>
<accession>A0A9D1ETS0</accession>
<keyword evidence="3" id="KW-0274">FAD</keyword>
<dbReference type="PRINTS" id="PR00411">
    <property type="entry name" value="PNDRDTASEI"/>
</dbReference>
<evidence type="ECO:0000313" key="7">
    <source>
        <dbReference type="Proteomes" id="UP000823935"/>
    </source>
</evidence>
<reference evidence="6" key="1">
    <citation type="submission" date="2020-10" db="EMBL/GenBank/DDBJ databases">
        <authorList>
            <person name="Gilroy R."/>
        </authorList>
    </citation>
    <scope>NUCLEOTIDE SEQUENCE</scope>
    <source>
        <strain evidence="6">CHK190-19873</strain>
    </source>
</reference>
<feature type="domain" description="RsdA/BaiN/AoA(So)-like Rossmann fold-like" evidence="4">
    <location>
        <begin position="2"/>
        <end position="400"/>
    </location>
</feature>
<dbReference type="SUPFAM" id="SSF51905">
    <property type="entry name" value="FAD/NAD(P)-binding domain"/>
    <property type="match status" value="1"/>
</dbReference>
<evidence type="ECO:0000259" key="4">
    <source>
        <dbReference type="Pfam" id="PF03486"/>
    </source>
</evidence>
<dbReference type="Gene3D" id="2.40.30.10">
    <property type="entry name" value="Translation factors"/>
    <property type="match status" value="1"/>
</dbReference>
<reference evidence="6" key="2">
    <citation type="journal article" date="2021" name="PeerJ">
        <title>Extensive microbial diversity within the chicken gut microbiome revealed by metagenomics and culture.</title>
        <authorList>
            <person name="Gilroy R."/>
            <person name="Ravi A."/>
            <person name="Getino M."/>
            <person name="Pursley I."/>
            <person name="Horton D.L."/>
            <person name="Alikhan N.F."/>
            <person name="Baker D."/>
            <person name="Gharbi K."/>
            <person name="Hall N."/>
            <person name="Watson M."/>
            <person name="Adriaenssens E.M."/>
            <person name="Foster-Nyarko E."/>
            <person name="Jarju S."/>
            <person name="Secka A."/>
            <person name="Antonio M."/>
            <person name="Oren A."/>
            <person name="Chaudhuri R.R."/>
            <person name="La Ragione R."/>
            <person name="Hildebrand F."/>
            <person name="Pallen M.J."/>
        </authorList>
    </citation>
    <scope>NUCLEOTIDE SEQUENCE</scope>
    <source>
        <strain evidence="6">CHK190-19873</strain>
    </source>
</reference>
<dbReference type="InterPro" id="IPR004792">
    <property type="entry name" value="BaiN-like"/>
</dbReference>
<evidence type="ECO:0000256" key="2">
    <source>
        <dbReference type="ARBA" id="ARBA00022630"/>
    </source>
</evidence>
<dbReference type="InterPro" id="IPR023166">
    <property type="entry name" value="BaiN-like_dom_sf"/>
</dbReference>
<dbReference type="PRINTS" id="PR00368">
    <property type="entry name" value="FADPNR"/>
</dbReference>
<dbReference type="NCBIfam" id="TIGR00275">
    <property type="entry name" value="aminoacetone oxidase family FAD-binding enzyme"/>
    <property type="match status" value="1"/>
</dbReference>
<dbReference type="EMBL" id="DVIQ01000058">
    <property type="protein sequence ID" value="HIS31830.1"/>
    <property type="molecule type" value="Genomic_DNA"/>
</dbReference>
<organism evidence="6 7">
    <name type="scientific">Candidatus Limivivens intestinipullorum</name>
    <dbReference type="NCBI Taxonomy" id="2840858"/>
    <lineage>
        <taxon>Bacteria</taxon>
        <taxon>Bacillati</taxon>
        <taxon>Bacillota</taxon>
        <taxon>Clostridia</taxon>
        <taxon>Lachnospirales</taxon>
        <taxon>Lachnospiraceae</taxon>
        <taxon>Lachnospiraceae incertae sedis</taxon>
        <taxon>Candidatus Limivivens</taxon>
    </lineage>
</organism>
<dbReference type="InterPro" id="IPR055178">
    <property type="entry name" value="RsdA/BaiN/AoA(So)-like_dom"/>
</dbReference>
<comment type="cofactor">
    <cofactor evidence="1">
        <name>FAD</name>
        <dbReference type="ChEBI" id="CHEBI:57692"/>
    </cofactor>
</comment>
<dbReference type="InterPro" id="IPR036188">
    <property type="entry name" value="FAD/NAD-bd_sf"/>
</dbReference>
<sequence>MEIVVIGAGASGLMAAIQAAASGARVTVLDGMEKPGKKLLTTGNGRCNLTNLSAGHTPVYRGRNPGLAEGIVKAFPPGETLAFFESIGLFCTERDGGLVYPRSGQAASVLDCLLREAVRRRVRLKYRQKVSDIRRDGQGFLVETEDWRYPADRVILSCGSKAAPVTGSDGSGLALAGKLGHKTAPFLPALVALKTKETLSHTLDGVRMPARISISASSEETVLQEAGELQWTGYGISGIAVFQLSRFAVNALEAGKQVTARIDLLPDIPVRSLMGSVEKILNGSFSGTNEELLEGIFPKKAVPFLIRTAGVPAKKPADTNAMGRLLETASNVRLTVTGSKGFEAAQCCSGGVLLTEIFPRTMESRLVPGLYMTGELLDADGPCGGYNLQWAWTTGFLAGKHAGGNV</sequence>
<evidence type="ECO:0000259" key="5">
    <source>
        <dbReference type="Pfam" id="PF22780"/>
    </source>
</evidence>
<gene>
    <name evidence="6" type="ORF">IAB44_09845</name>
</gene>
<feature type="domain" description="RsdA/BaiN/AoA(So)-like insert" evidence="5">
    <location>
        <begin position="188"/>
        <end position="346"/>
    </location>
</feature>
<dbReference type="Gene3D" id="1.10.8.260">
    <property type="entry name" value="HI0933 insert domain-like"/>
    <property type="match status" value="1"/>
</dbReference>
<dbReference type="Proteomes" id="UP000823935">
    <property type="component" value="Unassembled WGS sequence"/>
</dbReference>
<comment type="caution">
    <text evidence="6">The sequence shown here is derived from an EMBL/GenBank/DDBJ whole genome shotgun (WGS) entry which is preliminary data.</text>
</comment>